<evidence type="ECO:0000313" key="2">
    <source>
        <dbReference type="Proteomes" id="UP000028007"/>
    </source>
</evidence>
<dbReference type="AlphaFoldDB" id="A0A081PET2"/>
<dbReference type="Proteomes" id="UP000028007">
    <property type="component" value="Unassembled WGS sequence"/>
</dbReference>
<evidence type="ECO:0008006" key="3">
    <source>
        <dbReference type="Google" id="ProtNLM"/>
    </source>
</evidence>
<dbReference type="Gene3D" id="3.30.720.120">
    <property type="match status" value="1"/>
</dbReference>
<dbReference type="EMBL" id="JNFF01000080">
    <property type="protein sequence ID" value="KEQ29205.1"/>
    <property type="molecule type" value="Genomic_DNA"/>
</dbReference>
<evidence type="ECO:0000313" key="1">
    <source>
        <dbReference type="EMBL" id="KEQ29205.1"/>
    </source>
</evidence>
<protein>
    <recommendedName>
        <fullName evidence="3">Glyoxalase</fullName>
    </recommendedName>
</protein>
<dbReference type="SUPFAM" id="SSF54593">
    <property type="entry name" value="Glyoxalase/Bleomycin resistance protein/Dihydroxybiphenyl dioxygenase"/>
    <property type="match status" value="1"/>
</dbReference>
<proteinExistence type="predicted"/>
<accession>A0A081PET2</accession>
<dbReference type="OrthoDB" id="9795306at2"/>
<comment type="caution">
    <text evidence="1">The sequence shown here is derived from an EMBL/GenBank/DDBJ whole genome shotgun (WGS) entry which is preliminary data.</text>
</comment>
<dbReference type="Gene3D" id="3.30.720.110">
    <property type="match status" value="1"/>
</dbReference>
<gene>
    <name evidence="1" type="ORF">N180_17545</name>
</gene>
<organism evidence="1 2">
    <name type="scientific">Pedobacter antarcticus 4BY</name>
    <dbReference type="NCBI Taxonomy" id="1358423"/>
    <lineage>
        <taxon>Bacteria</taxon>
        <taxon>Pseudomonadati</taxon>
        <taxon>Bacteroidota</taxon>
        <taxon>Sphingobacteriia</taxon>
        <taxon>Sphingobacteriales</taxon>
        <taxon>Sphingobacteriaceae</taxon>
        <taxon>Pedobacter</taxon>
    </lineage>
</organism>
<reference evidence="1 2" key="1">
    <citation type="journal article" date="1992" name="Int. J. Syst. Bacteriol.">
        <title>Sphingobacterium antarcticus sp. nov. a Psychrotrophic Bacterium from the Soils of Schirmacher Oasis, Antarctica.</title>
        <authorList>
            <person name="Shivaji S."/>
            <person name="Ray M.K."/>
            <person name="Rao N.S."/>
            <person name="Saiserr L."/>
            <person name="Jagannadham M.V."/>
            <person name="Kumar G.S."/>
            <person name="Reddy G."/>
            <person name="Bhargava P.M."/>
        </authorList>
    </citation>
    <scope>NUCLEOTIDE SEQUENCE [LARGE SCALE GENOMIC DNA]</scope>
    <source>
        <strain evidence="1 2">4BY</strain>
    </source>
</reference>
<dbReference type="eggNOG" id="COG2764">
    <property type="taxonomic scope" value="Bacteria"/>
</dbReference>
<keyword evidence="2" id="KW-1185">Reference proteome</keyword>
<name>A0A081PET2_9SPHI</name>
<dbReference type="RefSeq" id="WP_037442515.1">
    <property type="nucleotide sequence ID" value="NZ_JNFF01000080.1"/>
</dbReference>
<dbReference type="InterPro" id="IPR029068">
    <property type="entry name" value="Glyas_Bleomycin-R_OHBP_Dase"/>
</dbReference>
<sequence>MKSYKDKQTIIPYLMLENAAAFVSFAKMVFDAEIIMMELAEDNRTILLAEIKIGLNIILLAEAVDPCGVSKGNFLIYVGEVEDTFNRAIFHGSVIIQDIKLMDFGRSGGLEDPFGNTWWLTTA</sequence>